<protein>
    <submittedName>
        <fullName evidence="2">Reverse transcriptase-like protein</fullName>
    </submittedName>
</protein>
<keyword evidence="3" id="KW-1185">Reference proteome</keyword>
<dbReference type="InterPro" id="IPR012337">
    <property type="entry name" value="RNaseH-like_sf"/>
</dbReference>
<dbReference type="EMBL" id="JAGVRK010000001">
    <property type="protein sequence ID" value="MBS2969338.1"/>
    <property type="molecule type" value="Genomic_DNA"/>
</dbReference>
<name>A0ABS5LFG5_9BACI</name>
<dbReference type="Proteomes" id="UP000682403">
    <property type="component" value="Unassembled WGS sequence"/>
</dbReference>
<sequence length="218" mass="24929">MRVRINWTYQSPKKQTALFQSDELEANLALLLSDDLERTGRTKTIEFEDTRGVTWTKKEMLKLMEELEEEPSSVIVYFDGSFDKETGKSGAGAAIYYKIGKENYRVRINRNLDELSSNNEAEFAAMLLGANYLEELGVTGQNVRFKGDSLVVVNQLSGEWPCYEEQHQVWINRIEEVLSKLKVTGDYESVPRKENKEADQLSKQAIQGMDVTSQIKLD</sequence>
<gene>
    <name evidence="2" type="ORF">J9317_11230</name>
</gene>
<accession>A0ABS5LFG5</accession>
<proteinExistence type="predicted"/>
<evidence type="ECO:0000259" key="1">
    <source>
        <dbReference type="PROSITE" id="PS50879"/>
    </source>
</evidence>
<dbReference type="PANTHER" id="PTHR46387">
    <property type="entry name" value="POLYNUCLEOTIDYL TRANSFERASE, RIBONUCLEASE H-LIKE SUPERFAMILY PROTEIN"/>
    <property type="match status" value="1"/>
</dbReference>
<dbReference type="Pfam" id="PF13456">
    <property type="entry name" value="RVT_3"/>
    <property type="match status" value="1"/>
</dbReference>
<dbReference type="RefSeq" id="WP_211558636.1">
    <property type="nucleotide sequence ID" value="NZ_JAGVRK010000001.1"/>
</dbReference>
<dbReference type="Gene3D" id="3.30.420.10">
    <property type="entry name" value="Ribonuclease H-like superfamily/Ribonuclease H"/>
    <property type="match status" value="1"/>
</dbReference>
<comment type="caution">
    <text evidence="2">The sequence shown here is derived from an EMBL/GenBank/DDBJ whole genome shotgun (WGS) entry which is preliminary data.</text>
</comment>
<dbReference type="NCBIfam" id="NF005822">
    <property type="entry name" value="PRK07708.1"/>
    <property type="match status" value="1"/>
</dbReference>
<dbReference type="PANTHER" id="PTHR46387:SF2">
    <property type="entry name" value="RIBONUCLEASE HI"/>
    <property type="match status" value="1"/>
</dbReference>
<dbReference type="CDD" id="cd09279">
    <property type="entry name" value="RNase_HI_like"/>
    <property type="match status" value="1"/>
</dbReference>
<evidence type="ECO:0000313" key="2">
    <source>
        <dbReference type="EMBL" id="MBS2969338.1"/>
    </source>
</evidence>
<organism evidence="2 3">
    <name type="scientific">Metabacillus flavus</name>
    <dbReference type="NCBI Taxonomy" id="2823519"/>
    <lineage>
        <taxon>Bacteria</taxon>
        <taxon>Bacillati</taxon>
        <taxon>Bacillota</taxon>
        <taxon>Bacilli</taxon>
        <taxon>Bacillales</taxon>
        <taxon>Bacillaceae</taxon>
        <taxon>Metabacillus</taxon>
    </lineage>
</organism>
<dbReference type="InterPro" id="IPR036397">
    <property type="entry name" value="RNaseH_sf"/>
</dbReference>
<feature type="domain" description="RNase H type-1" evidence="1">
    <location>
        <begin position="70"/>
        <end position="207"/>
    </location>
</feature>
<evidence type="ECO:0000313" key="3">
    <source>
        <dbReference type="Proteomes" id="UP000682403"/>
    </source>
</evidence>
<reference evidence="2 3" key="1">
    <citation type="submission" date="2021-04" db="EMBL/GenBank/DDBJ databases">
        <title>Metabacillus sp. strain KIGAM252 whole genome sequence.</title>
        <authorList>
            <person name="Seo M.-J."/>
            <person name="Cho E.-S."/>
            <person name="Hwang C.Y."/>
            <person name="Yoon D.J."/>
        </authorList>
    </citation>
    <scope>NUCLEOTIDE SEQUENCE [LARGE SCALE GENOMIC DNA]</scope>
    <source>
        <strain evidence="2 3">KIGAM252</strain>
    </source>
</reference>
<dbReference type="PROSITE" id="PS50879">
    <property type="entry name" value="RNASE_H_1"/>
    <property type="match status" value="1"/>
</dbReference>
<dbReference type="InterPro" id="IPR002156">
    <property type="entry name" value="RNaseH_domain"/>
</dbReference>
<dbReference type="SUPFAM" id="SSF53098">
    <property type="entry name" value="Ribonuclease H-like"/>
    <property type="match status" value="1"/>
</dbReference>